<feature type="compositionally biased region" description="Basic residues" evidence="1">
    <location>
        <begin position="13"/>
        <end position="22"/>
    </location>
</feature>
<name>A0AAV4A453_9GAST</name>
<accession>A0AAV4A453</accession>
<evidence type="ECO:0000256" key="1">
    <source>
        <dbReference type="SAM" id="MobiDB-lite"/>
    </source>
</evidence>
<protein>
    <submittedName>
        <fullName evidence="2">Uncharacterized protein</fullName>
    </submittedName>
</protein>
<dbReference type="Proteomes" id="UP000735302">
    <property type="component" value="Unassembled WGS sequence"/>
</dbReference>
<sequence length="85" mass="9708">MDRHKSSSPHNAPSRHRSRARPRCPAWHRSPAGHKLSAGYRSPAGHRSRLDFRWLKQVPYHRKVSGSTHGSLALQRFSALNKFTS</sequence>
<feature type="region of interest" description="Disordered" evidence="1">
    <location>
        <begin position="1"/>
        <end position="44"/>
    </location>
</feature>
<dbReference type="AlphaFoldDB" id="A0AAV4A453"/>
<proteinExistence type="predicted"/>
<gene>
    <name evidence="2" type="ORF">PoB_002796300</name>
</gene>
<dbReference type="EMBL" id="BLXT01003294">
    <property type="protein sequence ID" value="GFO01458.1"/>
    <property type="molecule type" value="Genomic_DNA"/>
</dbReference>
<reference evidence="2 3" key="1">
    <citation type="journal article" date="2021" name="Elife">
        <title>Chloroplast acquisition without the gene transfer in kleptoplastic sea slugs, Plakobranchus ocellatus.</title>
        <authorList>
            <person name="Maeda T."/>
            <person name="Takahashi S."/>
            <person name="Yoshida T."/>
            <person name="Shimamura S."/>
            <person name="Takaki Y."/>
            <person name="Nagai Y."/>
            <person name="Toyoda A."/>
            <person name="Suzuki Y."/>
            <person name="Arimoto A."/>
            <person name="Ishii H."/>
            <person name="Satoh N."/>
            <person name="Nishiyama T."/>
            <person name="Hasebe M."/>
            <person name="Maruyama T."/>
            <person name="Minagawa J."/>
            <person name="Obokata J."/>
            <person name="Shigenobu S."/>
        </authorList>
    </citation>
    <scope>NUCLEOTIDE SEQUENCE [LARGE SCALE GENOMIC DNA]</scope>
</reference>
<evidence type="ECO:0000313" key="3">
    <source>
        <dbReference type="Proteomes" id="UP000735302"/>
    </source>
</evidence>
<organism evidence="2 3">
    <name type="scientific">Plakobranchus ocellatus</name>
    <dbReference type="NCBI Taxonomy" id="259542"/>
    <lineage>
        <taxon>Eukaryota</taxon>
        <taxon>Metazoa</taxon>
        <taxon>Spiralia</taxon>
        <taxon>Lophotrochozoa</taxon>
        <taxon>Mollusca</taxon>
        <taxon>Gastropoda</taxon>
        <taxon>Heterobranchia</taxon>
        <taxon>Euthyneura</taxon>
        <taxon>Panpulmonata</taxon>
        <taxon>Sacoglossa</taxon>
        <taxon>Placobranchoidea</taxon>
        <taxon>Plakobranchidae</taxon>
        <taxon>Plakobranchus</taxon>
    </lineage>
</organism>
<evidence type="ECO:0000313" key="2">
    <source>
        <dbReference type="EMBL" id="GFO01458.1"/>
    </source>
</evidence>
<comment type="caution">
    <text evidence="2">The sequence shown here is derived from an EMBL/GenBank/DDBJ whole genome shotgun (WGS) entry which is preliminary data.</text>
</comment>
<keyword evidence="3" id="KW-1185">Reference proteome</keyword>